<protein>
    <submittedName>
        <fullName evidence="2">Uncharacterized protein</fullName>
    </submittedName>
</protein>
<accession>A0A0C3AFW6</accession>
<feature type="compositionally biased region" description="Basic and acidic residues" evidence="1">
    <location>
        <begin position="14"/>
        <end position="36"/>
    </location>
</feature>
<keyword evidence="3" id="KW-1185">Reference proteome</keyword>
<evidence type="ECO:0000313" key="2">
    <source>
        <dbReference type="EMBL" id="KIM72698.1"/>
    </source>
</evidence>
<gene>
    <name evidence="2" type="ORF">PILCRDRAFT_15898</name>
</gene>
<dbReference type="AlphaFoldDB" id="A0A0C3AFW6"/>
<dbReference type="InParanoid" id="A0A0C3AFW6"/>
<feature type="compositionally biased region" description="Polar residues" evidence="1">
    <location>
        <begin position="1"/>
        <end position="11"/>
    </location>
</feature>
<evidence type="ECO:0000256" key="1">
    <source>
        <dbReference type="SAM" id="MobiDB-lite"/>
    </source>
</evidence>
<organism evidence="2 3">
    <name type="scientific">Piloderma croceum (strain F 1598)</name>
    <dbReference type="NCBI Taxonomy" id="765440"/>
    <lineage>
        <taxon>Eukaryota</taxon>
        <taxon>Fungi</taxon>
        <taxon>Dikarya</taxon>
        <taxon>Basidiomycota</taxon>
        <taxon>Agaricomycotina</taxon>
        <taxon>Agaricomycetes</taxon>
        <taxon>Agaricomycetidae</taxon>
        <taxon>Atheliales</taxon>
        <taxon>Atheliaceae</taxon>
        <taxon>Piloderma</taxon>
    </lineage>
</organism>
<proteinExistence type="predicted"/>
<sequence length="287" mass="31365">MPNKISGTAPTIKSGRERRASEKAKAIVDAATEKANSKQVTAQKSAEHAEKRSRKKAKTAEITRRHNQENERPLSTQPVDHHQGAHTPIADQDPSFTIQDVPIASKTTTPRVNLVPQRGAVPRPPLTSTSSLGNRSSASCTQGSASKKLTPEKARYLLDLRDQMRNGGLQDIRKQISQSAASLTAVPGRSKSVNTTYSDEDENIECGARHTCPSDDDEPEGNFGYGTPNDDEDMDLGIDNIRDGTPGLEDIEDDDNKEADSQVGQKRPRRDSDSVQPDISQYRKAIK</sequence>
<reference evidence="2 3" key="1">
    <citation type="submission" date="2014-04" db="EMBL/GenBank/DDBJ databases">
        <authorList>
            <consortium name="DOE Joint Genome Institute"/>
            <person name="Kuo A."/>
            <person name="Tarkka M."/>
            <person name="Buscot F."/>
            <person name="Kohler A."/>
            <person name="Nagy L.G."/>
            <person name="Floudas D."/>
            <person name="Copeland A."/>
            <person name="Barry K.W."/>
            <person name="Cichocki N."/>
            <person name="Veneault-Fourrey C."/>
            <person name="LaButti K."/>
            <person name="Lindquist E.A."/>
            <person name="Lipzen A."/>
            <person name="Lundell T."/>
            <person name="Morin E."/>
            <person name="Murat C."/>
            <person name="Sun H."/>
            <person name="Tunlid A."/>
            <person name="Henrissat B."/>
            <person name="Grigoriev I.V."/>
            <person name="Hibbett D.S."/>
            <person name="Martin F."/>
            <person name="Nordberg H.P."/>
            <person name="Cantor M.N."/>
            <person name="Hua S.X."/>
        </authorList>
    </citation>
    <scope>NUCLEOTIDE SEQUENCE [LARGE SCALE GENOMIC DNA]</scope>
    <source>
        <strain evidence="2 3">F 1598</strain>
    </source>
</reference>
<feature type="region of interest" description="Disordered" evidence="1">
    <location>
        <begin position="1"/>
        <end position="152"/>
    </location>
</feature>
<feature type="non-terminal residue" evidence="2">
    <location>
        <position position="287"/>
    </location>
</feature>
<feature type="compositionally biased region" description="Basic and acidic residues" evidence="1">
    <location>
        <begin position="58"/>
        <end position="72"/>
    </location>
</feature>
<dbReference type="Proteomes" id="UP000054166">
    <property type="component" value="Unassembled WGS sequence"/>
</dbReference>
<feature type="region of interest" description="Disordered" evidence="1">
    <location>
        <begin position="177"/>
        <end position="287"/>
    </location>
</feature>
<reference evidence="3" key="2">
    <citation type="submission" date="2015-01" db="EMBL/GenBank/DDBJ databases">
        <title>Evolutionary Origins and Diversification of the Mycorrhizal Mutualists.</title>
        <authorList>
            <consortium name="DOE Joint Genome Institute"/>
            <consortium name="Mycorrhizal Genomics Consortium"/>
            <person name="Kohler A."/>
            <person name="Kuo A."/>
            <person name="Nagy L.G."/>
            <person name="Floudas D."/>
            <person name="Copeland A."/>
            <person name="Barry K.W."/>
            <person name="Cichocki N."/>
            <person name="Veneault-Fourrey C."/>
            <person name="LaButti K."/>
            <person name="Lindquist E.A."/>
            <person name="Lipzen A."/>
            <person name="Lundell T."/>
            <person name="Morin E."/>
            <person name="Murat C."/>
            <person name="Riley R."/>
            <person name="Ohm R."/>
            <person name="Sun H."/>
            <person name="Tunlid A."/>
            <person name="Henrissat B."/>
            <person name="Grigoriev I.V."/>
            <person name="Hibbett D.S."/>
            <person name="Martin F."/>
        </authorList>
    </citation>
    <scope>NUCLEOTIDE SEQUENCE [LARGE SCALE GENOMIC DNA]</scope>
    <source>
        <strain evidence="3">F 1598</strain>
    </source>
</reference>
<feature type="compositionally biased region" description="Polar residues" evidence="1">
    <location>
        <begin position="126"/>
        <end position="147"/>
    </location>
</feature>
<name>A0A0C3AFW6_PILCF</name>
<dbReference type="HOGENOM" id="CLU_971643_0_0_1"/>
<evidence type="ECO:0000313" key="3">
    <source>
        <dbReference type="Proteomes" id="UP000054166"/>
    </source>
</evidence>
<dbReference type="EMBL" id="KN833112">
    <property type="protein sequence ID" value="KIM72698.1"/>
    <property type="molecule type" value="Genomic_DNA"/>
</dbReference>